<dbReference type="InterPro" id="IPR054471">
    <property type="entry name" value="GPIID_WHD"/>
</dbReference>
<gene>
    <name evidence="5" type="ORF">DFH94DRAFT_816387</name>
</gene>
<evidence type="ECO:0000313" key="5">
    <source>
        <dbReference type="EMBL" id="KAF8468602.1"/>
    </source>
</evidence>
<dbReference type="SUPFAM" id="SSF52540">
    <property type="entry name" value="P-loop containing nucleoside triphosphate hydrolases"/>
    <property type="match status" value="1"/>
</dbReference>
<evidence type="ECO:0000256" key="2">
    <source>
        <dbReference type="PROSITE-ProRule" id="PRU00023"/>
    </source>
</evidence>
<dbReference type="InterPro" id="IPR056884">
    <property type="entry name" value="NPHP3-like_N"/>
</dbReference>
<evidence type="ECO:0008006" key="7">
    <source>
        <dbReference type="Google" id="ProtNLM"/>
    </source>
</evidence>
<feature type="repeat" description="ANK" evidence="2">
    <location>
        <begin position="749"/>
        <end position="781"/>
    </location>
</feature>
<feature type="repeat" description="ANK" evidence="2">
    <location>
        <begin position="781"/>
        <end position="816"/>
    </location>
</feature>
<keyword evidence="1" id="KW-0677">Repeat</keyword>
<dbReference type="Gene3D" id="3.40.50.300">
    <property type="entry name" value="P-loop containing nucleotide triphosphate hydrolases"/>
    <property type="match status" value="1"/>
</dbReference>
<feature type="domain" description="Nephrocystin 3-like N-terminal" evidence="4">
    <location>
        <begin position="200"/>
        <end position="371"/>
    </location>
</feature>
<keyword evidence="6" id="KW-1185">Reference proteome</keyword>
<accession>A0A9P5JY39</accession>
<evidence type="ECO:0000259" key="3">
    <source>
        <dbReference type="Pfam" id="PF22939"/>
    </source>
</evidence>
<sequence>MLVDIFERIEMFFRCLEIYTEVQPTTEMMDIIIQIMVEVLSILGIATKKIKQGQIKKYAEKLIGRTDIEDALKRLDKLTHEEARMATAENLKAMRAVGESVRGVADKVVAIDDRVAEVIRDGKEAKVAMQQTATNIDQMKVATQQTAIDIDHMKVATQQTATDVDQVKWKQLRESIYKWFSPSDPSTNHNIACDTDHKKTASWFFQGSIFQEWKSTGSLLWIHRKSGSGKSVLCSMVIQDIQVMCKAGEASMAYFYFDFRDANKQCLHDLVPSLLTQLSACSDPCCDFLSDLYLGHDKGKNQPSDGNLAKCLKEMLTLLAADQHSTYLIIDTVNESPNTSGIPSPRERVLRLVKELVELRLPNLRICVTSRPEIDIRDVLDPLTSRRVSLHDQSGQKKDIEDYVKSVVYSNLELIMRRWRTEDKELVVEVLSERADGMFQWIFCQLETLRHCLPPSLRRTLDELPESLDEMYERILREIKKPNRDHARRLLQCLVAAIRPLRVSELAEVLAVDFYDDDGILKLKPNWRWADQEQALLASCSSLIAIVESNESRVVQFSHFSVKEFLTSDRLATSSGDTSRYHIVLEPAHTILAQACMGVLLRSDDHAEQSDVGNSSPLAKYAAEHWVAHARDEKVSSRLRKAMEYLFDLDKPYFAAWLQLHDIDTNSLDGSTFYNFTPDDKSGASPLYYAALCGFQDLVEHLTVNDPEQVNATGGYYVIPLVAALAAGHFQTAKFLSDNGADPNVRGIHEMTPLLSAALNADFEMVQVLLKYKADINATYGDWTVLHLALQGPSSSLSNVIRLLLEHGADVNARMGDGNTPLHLAAEFGRVEVVQVLLQHGANVDMKDGSGRTALQIASKEGHDEIIELLSEHRAG</sequence>
<organism evidence="5 6">
    <name type="scientific">Russula ochroleuca</name>
    <dbReference type="NCBI Taxonomy" id="152965"/>
    <lineage>
        <taxon>Eukaryota</taxon>
        <taxon>Fungi</taxon>
        <taxon>Dikarya</taxon>
        <taxon>Basidiomycota</taxon>
        <taxon>Agaricomycotina</taxon>
        <taxon>Agaricomycetes</taxon>
        <taxon>Russulales</taxon>
        <taxon>Russulaceae</taxon>
        <taxon>Russula</taxon>
    </lineage>
</organism>
<dbReference type="OrthoDB" id="7464126at2759"/>
<evidence type="ECO:0000313" key="6">
    <source>
        <dbReference type="Proteomes" id="UP000759537"/>
    </source>
</evidence>
<reference evidence="5" key="2">
    <citation type="journal article" date="2020" name="Nat. Commun.">
        <title>Large-scale genome sequencing of mycorrhizal fungi provides insights into the early evolution of symbiotic traits.</title>
        <authorList>
            <person name="Miyauchi S."/>
            <person name="Kiss E."/>
            <person name="Kuo A."/>
            <person name="Drula E."/>
            <person name="Kohler A."/>
            <person name="Sanchez-Garcia M."/>
            <person name="Morin E."/>
            <person name="Andreopoulos B."/>
            <person name="Barry K.W."/>
            <person name="Bonito G."/>
            <person name="Buee M."/>
            <person name="Carver A."/>
            <person name="Chen C."/>
            <person name="Cichocki N."/>
            <person name="Clum A."/>
            <person name="Culley D."/>
            <person name="Crous P.W."/>
            <person name="Fauchery L."/>
            <person name="Girlanda M."/>
            <person name="Hayes R.D."/>
            <person name="Keri Z."/>
            <person name="LaButti K."/>
            <person name="Lipzen A."/>
            <person name="Lombard V."/>
            <person name="Magnuson J."/>
            <person name="Maillard F."/>
            <person name="Murat C."/>
            <person name="Nolan M."/>
            <person name="Ohm R.A."/>
            <person name="Pangilinan J."/>
            <person name="Pereira M.F."/>
            <person name="Perotto S."/>
            <person name="Peter M."/>
            <person name="Pfister S."/>
            <person name="Riley R."/>
            <person name="Sitrit Y."/>
            <person name="Stielow J.B."/>
            <person name="Szollosi G."/>
            <person name="Zifcakova L."/>
            <person name="Stursova M."/>
            <person name="Spatafora J.W."/>
            <person name="Tedersoo L."/>
            <person name="Vaario L.M."/>
            <person name="Yamada A."/>
            <person name="Yan M."/>
            <person name="Wang P."/>
            <person name="Xu J."/>
            <person name="Bruns T."/>
            <person name="Baldrian P."/>
            <person name="Vilgalys R."/>
            <person name="Dunand C."/>
            <person name="Henrissat B."/>
            <person name="Grigoriev I.V."/>
            <person name="Hibbett D."/>
            <person name="Nagy L.G."/>
            <person name="Martin F.M."/>
        </authorList>
    </citation>
    <scope>NUCLEOTIDE SEQUENCE</scope>
    <source>
        <strain evidence="5">Prilba</strain>
    </source>
</reference>
<comment type="caution">
    <text evidence="5">The sequence shown here is derived from an EMBL/GenBank/DDBJ whole genome shotgun (WGS) entry which is preliminary data.</text>
</comment>
<dbReference type="InterPro" id="IPR036770">
    <property type="entry name" value="Ankyrin_rpt-contain_sf"/>
</dbReference>
<dbReference type="PANTHER" id="PTHR10039:SF16">
    <property type="entry name" value="GPI INOSITOL-DEACYLASE"/>
    <property type="match status" value="1"/>
</dbReference>
<feature type="domain" description="GPI inositol-deacylase winged helix" evidence="3">
    <location>
        <begin position="483"/>
        <end position="572"/>
    </location>
</feature>
<dbReference type="Gene3D" id="1.25.40.20">
    <property type="entry name" value="Ankyrin repeat-containing domain"/>
    <property type="match status" value="2"/>
</dbReference>
<dbReference type="SUPFAM" id="SSF48403">
    <property type="entry name" value="Ankyrin repeat"/>
    <property type="match status" value="1"/>
</dbReference>
<protein>
    <recommendedName>
        <fullName evidence="7">NACHT domain-containing protein</fullName>
    </recommendedName>
</protein>
<feature type="repeat" description="ANK" evidence="2">
    <location>
        <begin position="817"/>
        <end position="849"/>
    </location>
</feature>
<name>A0A9P5JY39_9AGAM</name>
<dbReference type="InterPro" id="IPR027417">
    <property type="entry name" value="P-loop_NTPase"/>
</dbReference>
<dbReference type="InterPro" id="IPR002110">
    <property type="entry name" value="Ankyrin_rpt"/>
</dbReference>
<dbReference type="PROSITE" id="PS50088">
    <property type="entry name" value="ANK_REPEAT"/>
    <property type="match status" value="4"/>
</dbReference>
<dbReference type="PRINTS" id="PR01415">
    <property type="entry name" value="ANKYRIN"/>
</dbReference>
<dbReference type="PROSITE" id="PS50297">
    <property type="entry name" value="ANK_REP_REGION"/>
    <property type="match status" value="4"/>
</dbReference>
<dbReference type="Proteomes" id="UP000759537">
    <property type="component" value="Unassembled WGS sequence"/>
</dbReference>
<evidence type="ECO:0000256" key="1">
    <source>
        <dbReference type="ARBA" id="ARBA00022737"/>
    </source>
</evidence>
<dbReference type="EMBL" id="WHVB01000031">
    <property type="protein sequence ID" value="KAF8468602.1"/>
    <property type="molecule type" value="Genomic_DNA"/>
</dbReference>
<proteinExistence type="predicted"/>
<reference evidence="5" key="1">
    <citation type="submission" date="2019-10" db="EMBL/GenBank/DDBJ databases">
        <authorList>
            <consortium name="DOE Joint Genome Institute"/>
            <person name="Kuo A."/>
            <person name="Miyauchi S."/>
            <person name="Kiss E."/>
            <person name="Drula E."/>
            <person name="Kohler A."/>
            <person name="Sanchez-Garcia M."/>
            <person name="Andreopoulos B."/>
            <person name="Barry K.W."/>
            <person name="Bonito G."/>
            <person name="Buee M."/>
            <person name="Carver A."/>
            <person name="Chen C."/>
            <person name="Cichocki N."/>
            <person name="Clum A."/>
            <person name="Culley D."/>
            <person name="Crous P.W."/>
            <person name="Fauchery L."/>
            <person name="Girlanda M."/>
            <person name="Hayes R."/>
            <person name="Keri Z."/>
            <person name="LaButti K."/>
            <person name="Lipzen A."/>
            <person name="Lombard V."/>
            <person name="Magnuson J."/>
            <person name="Maillard F."/>
            <person name="Morin E."/>
            <person name="Murat C."/>
            <person name="Nolan M."/>
            <person name="Ohm R."/>
            <person name="Pangilinan J."/>
            <person name="Pereira M."/>
            <person name="Perotto S."/>
            <person name="Peter M."/>
            <person name="Riley R."/>
            <person name="Sitrit Y."/>
            <person name="Stielow B."/>
            <person name="Szollosi G."/>
            <person name="Zifcakova L."/>
            <person name="Stursova M."/>
            <person name="Spatafora J.W."/>
            <person name="Tedersoo L."/>
            <person name="Vaario L.-M."/>
            <person name="Yamada A."/>
            <person name="Yan M."/>
            <person name="Wang P."/>
            <person name="Xu J."/>
            <person name="Bruns T."/>
            <person name="Baldrian P."/>
            <person name="Vilgalys R."/>
            <person name="Henrissat B."/>
            <person name="Grigoriev I.V."/>
            <person name="Hibbett D."/>
            <person name="Nagy L.G."/>
            <person name="Martin F.M."/>
        </authorList>
    </citation>
    <scope>NUCLEOTIDE SEQUENCE</scope>
    <source>
        <strain evidence="5">Prilba</strain>
    </source>
</reference>
<dbReference type="PANTHER" id="PTHR10039">
    <property type="entry name" value="AMELOGENIN"/>
    <property type="match status" value="1"/>
</dbReference>
<dbReference type="SMART" id="SM00248">
    <property type="entry name" value="ANK"/>
    <property type="match status" value="6"/>
</dbReference>
<dbReference type="Pfam" id="PF24883">
    <property type="entry name" value="NPHP3_N"/>
    <property type="match status" value="1"/>
</dbReference>
<keyword evidence="2" id="KW-0040">ANK repeat</keyword>
<dbReference type="Pfam" id="PF12796">
    <property type="entry name" value="Ank_2"/>
    <property type="match status" value="2"/>
</dbReference>
<feature type="repeat" description="ANK" evidence="2">
    <location>
        <begin position="850"/>
        <end position="876"/>
    </location>
</feature>
<dbReference type="Pfam" id="PF22939">
    <property type="entry name" value="WHD_GPIID"/>
    <property type="match status" value="1"/>
</dbReference>
<evidence type="ECO:0000259" key="4">
    <source>
        <dbReference type="Pfam" id="PF24883"/>
    </source>
</evidence>
<dbReference type="AlphaFoldDB" id="A0A9P5JY39"/>